<evidence type="ECO:0000313" key="2">
    <source>
        <dbReference type="EMBL" id="STQ44646.1"/>
    </source>
</evidence>
<organism evidence="2 3">
    <name type="scientific">Ewingella americana</name>
    <dbReference type="NCBI Taxonomy" id="41202"/>
    <lineage>
        <taxon>Bacteria</taxon>
        <taxon>Pseudomonadati</taxon>
        <taxon>Pseudomonadota</taxon>
        <taxon>Gammaproteobacteria</taxon>
        <taxon>Enterobacterales</taxon>
        <taxon>Yersiniaceae</taxon>
        <taxon>Ewingella</taxon>
    </lineage>
</organism>
<protein>
    <submittedName>
        <fullName evidence="2">Uncharacterized protein</fullName>
    </submittedName>
</protein>
<dbReference type="EMBL" id="UGGO01000001">
    <property type="protein sequence ID" value="STQ44646.1"/>
    <property type="molecule type" value="Genomic_DNA"/>
</dbReference>
<evidence type="ECO:0000313" key="3">
    <source>
        <dbReference type="Proteomes" id="UP000254304"/>
    </source>
</evidence>
<dbReference type="Proteomes" id="UP000254304">
    <property type="component" value="Unassembled WGS sequence"/>
</dbReference>
<dbReference type="AlphaFoldDB" id="A0A377NF97"/>
<gene>
    <name evidence="2" type="ORF">NCTC12157_02369</name>
</gene>
<feature type="compositionally biased region" description="Basic and acidic residues" evidence="1">
    <location>
        <begin position="10"/>
        <end position="33"/>
    </location>
</feature>
<name>A0A377NF97_9GAMM</name>
<feature type="region of interest" description="Disordered" evidence="1">
    <location>
        <begin position="1"/>
        <end position="33"/>
    </location>
</feature>
<accession>A0A377NF97</accession>
<sequence length="64" mass="7148">MKKAPATNKGKAEPAGRLNLKDMNHSEKATDDDTNLRSDYLFARRLSQGMLLKCNKKQQDLAGN</sequence>
<proteinExistence type="predicted"/>
<evidence type="ECO:0000256" key="1">
    <source>
        <dbReference type="SAM" id="MobiDB-lite"/>
    </source>
</evidence>
<reference evidence="2 3" key="1">
    <citation type="submission" date="2018-06" db="EMBL/GenBank/DDBJ databases">
        <authorList>
            <consortium name="Pathogen Informatics"/>
            <person name="Doyle S."/>
        </authorList>
    </citation>
    <scope>NUCLEOTIDE SEQUENCE [LARGE SCALE GENOMIC DNA]</scope>
    <source>
        <strain evidence="2 3">NCTC12157</strain>
    </source>
</reference>